<comment type="similarity">
    <text evidence="1">Belongs to the FAM228 family.</text>
</comment>
<dbReference type="Proteomes" id="UP000663879">
    <property type="component" value="Unassembled WGS sequence"/>
</dbReference>
<keyword evidence="3" id="KW-1185">Reference proteome</keyword>
<dbReference type="OrthoDB" id="9905773at2759"/>
<dbReference type="AlphaFoldDB" id="A0A813U5N8"/>
<accession>A0A813U5N8</accession>
<gene>
    <name evidence="2" type="ORF">OXX778_LOCUS7612</name>
</gene>
<dbReference type="PANTHER" id="PTHR28584">
    <property type="entry name" value="FAMILY WITH SEQUENCE SIMILARITY 228 MEMBER A"/>
    <property type="match status" value="1"/>
</dbReference>
<name>A0A813U5N8_9BILA</name>
<dbReference type="InterPro" id="IPR040046">
    <property type="entry name" value="FAM228"/>
</dbReference>
<reference evidence="2" key="1">
    <citation type="submission" date="2021-02" db="EMBL/GenBank/DDBJ databases">
        <authorList>
            <person name="Nowell W R."/>
        </authorList>
    </citation>
    <scope>NUCLEOTIDE SEQUENCE</scope>
    <source>
        <strain evidence="2">Ploen Becks lab</strain>
    </source>
</reference>
<evidence type="ECO:0000256" key="1">
    <source>
        <dbReference type="ARBA" id="ARBA00007753"/>
    </source>
</evidence>
<protein>
    <submittedName>
        <fullName evidence="2">Uncharacterized protein</fullName>
    </submittedName>
</protein>
<dbReference type="PANTHER" id="PTHR28584:SF1">
    <property type="entry name" value="PROTEIN FAM228B"/>
    <property type="match status" value="1"/>
</dbReference>
<sequence length="347" mass="40880">MISSICQKSNSGIISTENKELINCLDEKADYVSSDILKKYSKTEFIKDNNFSREISAKKDGEEKTDAKTDQYILNSVNYDPCSLTKEFYAKHPLKKLNFKKVKCMNNLIQQKINEKPSDLDYYLRLKQFLAYQKNLIEDINKDIQKSDVSQLRRKELIYKNWHLNVYEPIQREIQKNMNSSNALYARSLRNIRYMEFLNQVNEKGCVYRDDFQPEEYDPTNLVPLGAHFVKPLKDPTSVRQRKNYDEEKLIYKCITGKKFTSNQIDKSKLPIIINDNESRADIDWNKWILNNHSTINSTARIKSSQKCKFDRNSSEYNLNWDRDLSLNSFVSSNSVYIDHSKSFIKK</sequence>
<proteinExistence type="inferred from homology"/>
<organism evidence="2 3">
    <name type="scientific">Brachionus calyciflorus</name>
    <dbReference type="NCBI Taxonomy" id="104777"/>
    <lineage>
        <taxon>Eukaryota</taxon>
        <taxon>Metazoa</taxon>
        <taxon>Spiralia</taxon>
        <taxon>Gnathifera</taxon>
        <taxon>Rotifera</taxon>
        <taxon>Eurotatoria</taxon>
        <taxon>Monogononta</taxon>
        <taxon>Pseudotrocha</taxon>
        <taxon>Ploima</taxon>
        <taxon>Brachionidae</taxon>
        <taxon>Brachionus</taxon>
    </lineage>
</organism>
<comment type="caution">
    <text evidence="2">The sequence shown here is derived from an EMBL/GenBank/DDBJ whole genome shotgun (WGS) entry which is preliminary data.</text>
</comment>
<evidence type="ECO:0000313" key="3">
    <source>
        <dbReference type="Proteomes" id="UP000663879"/>
    </source>
</evidence>
<dbReference type="EMBL" id="CAJNOC010000982">
    <property type="protein sequence ID" value="CAF0823854.1"/>
    <property type="molecule type" value="Genomic_DNA"/>
</dbReference>
<evidence type="ECO:0000313" key="2">
    <source>
        <dbReference type="EMBL" id="CAF0823854.1"/>
    </source>
</evidence>